<evidence type="ECO:0000313" key="2">
    <source>
        <dbReference type="Proteomes" id="UP001497700"/>
    </source>
</evidence>
<organism evidence="1 2">
    <name type="scientific">Hypoxylon rubiginosum</name>
    <dbReference type="NCBI Taxonomy" id="110542"/>
    <lineage>
        <taxon>Eukaryota</taxon>
        <taxon>Fungi</taxon>
        <taxon>Dikarya</taxon>
        <taxon>Ascomycota</taxon>
        <taxon>Pezizomycotina</taxon>
        <taxon>Sordariomycetes</taxon>
        <taxon>Xylariomycetidae</taxon>
        <taxon>Xylariales</taxon>
        <taxon>Hypoxylaceae</taxon>
        <taxon>Hypoxylon</taxon>
    </lineage>
</organism>
<dbReference type="Proteomes" id="UP001497700">
    <property type="component" value="Unassembled WGS sequence"/>
</dbReference>
<keyword evidence="2" id="KW-1185">Reference proteome</keyword>
<proteinExistence type="predicted"/>
<comment type="caution">
    <text evidence="1">The sequence shown here is derived from an EMBL/GenBank/DDBJ whole genome shotgun (WGS) entry which is preliminary data.</text>
</comment>
<reference evidence="1 2" key="1">
    <citation type="journal article" date="2022" name="New Phytol.">
        <title>Ecological generalism drives hyperdiversity of secondary metabolite gene clusters in xylarialean endophytes.</title>
        <authorList>
            <person name="Franco M.E.E."/>
            <person name="Wisecaver J.H."/>
            <person name="Arnold A.E."/>
            <person name="Ju Y.M."/>
            <person name="Slot J.C."/>
            <person name="Ahrendt S."/>
            <person name="Moore L.P."/>
            <person name="Eastman K.E."/>
            <person name="Scott K."/>
            <person name="Konkel Z."/>
            <person name="Mondo S.J."/>
            <person name="Kuo A."/>
            <person name="Hayes R.D."/>
            <person name="Haridas S."/>
            <person name="Andreopoulos B."/>
            <person name="Riley R."/>
            <person name="LaButti K."/>
            <person name="Pangilinan J."/>
            <person name="Lipzen A."/>
            <person name="Amirebrahimi M."/>
            <person name="Yan J."/>
            <person name="Adam C."/>
            <person name="Keymanesh K."/>
            <person name="Ng V."/>
            <person name="Louie K."/>
            <person name="Northen T."/>
            <person name="Drula E."/>
            <person name="Henrissat B."/>
            <person name="Hsieh H.M."/>
            <person name="Youens-Clark K."/>
            <person name="Lutzoni F."/>
            <person name="Miadlikowska J."/>
            <person name="Eastwood D.C."/>
            <person name="Hamelin R.C."/>
            <person name="Grigoriev I.V."/>
            <person name="U'Ren J.M."/>
        </authorList>
    </citation>
    <scope>NUCLEOTIDE SEQUENCE [LARGE SCALE GENOMIC DNA]</scope>
    <source>
        <strain evidence="1 2">CBS 119005</strain>
    </source>
</reference>
<protein>
    <submittedName>
        <fullName evidence="1">Uncharacterized protein</fullName>
    </submittedName>
</protein>
<name>A0ACB9YUR1_9PEZI</name>
<evidence type="ECO:0000313" key="1">
    <source>
        <dbReference type="EMBL" id="KAI4862678.1"/>
    </source>
</evidence>
<dbReference type="EMBL" id="MU393520">
    <property type="protein sequence ID" value="KAI4862678.1"/>
    <property type="molecule type" value="Genomic_DNA"/>
</dbReference>
<sequence>MPRPRVRNLTSEDMDRALGLLDEAIGDSDLLMSVAPLRFLSLGGMLAVKVFQNRESTRDIDVLIDPNVDAVSEYRQEIFRVFSVVAERGRYDEHWCNDELRLFIGRERRLDLFFESINQGLVVYEGQNLIIWAGVLEFALERKLRRLNDETRRVRDTDISDSIALVHAMRRDHPLSVQYVRSLDRNRMGLIVGDRSIAEVANEYIRKYQQQGIVEMVWDADRRCSKYADLQQRWVYVDT</sequence>
<gene>
    <name evidence="1" type="ORF">F4820DRAFT_450692</name>
</gene>
<accession>A0ACB9YUR1</accession>